<organism evidence="1 2">
    <name type="scientific">Stylonychia lemnae</name>
    <name type="common">Ciliate</name>
    <dbReference type="NCBI Taxonomy" id="5949"/>
    <lineage>
        <taxon>Eukaryota</taxon>
        <taxon>Sar</taxon>
        <taxon>Alveolata</taxon>
        <taxon>Ciliophora</taxon>
        <taxon>Intramacronucleata</taxon>
        <taxon>Spirotrichea</taxon>
        <taxon>Stichotrichia</taxon>
        <taxon>Sporadotrichida</taxon>
        <taxon>Oxytrichidae</taxon>
        <taxon>Stylonychinae</taxon>
        <taxon>Stylonychia</taxon>
    </lineage>
</organism>
<keyword evidence="2" id="KW-1185">Reference proteome</keyword>
<sequence length="185" mass="21290">MTVFQDQILSSQFDVTNCSGFEGRTITFIDVVLVIEVYKCEQLNKDDYLKERDNMDLRKMNTPEFSSQSQSGRQLNINNTVIAGNSSNLSNLSKKDVGDELEFEYLEEENQLNQPLNPLNRVLSDRIEKRKQINKSLILTNKNYIENMKQNGNQYQLSSTSYDQDGSVQWVLSQQTDANLLQKST</sequence>
<evidence type="ECO:0000313" key="2">
    <source>
        <dbReference type="Proteomes" id="UP000039865"/>
    </source>
</evidence>
<accession>A0A078AXK6</accession>
<dbReference type="InParanoid" id="A0A078AXK6"/>
<evidence type="ECO:0000313" key="1">
    <source>
        <dbReference type="EMBL" id="CDW85972.1"/>
    </source>
</evidence>
<proteinExistence type="predicted"/>
<reference evidence="1 2" key="1">
    <citation type="submission" date="2014-06" db="EMBL/GenBank/DDBJ databases">
        <authorList>
            <person name="Swart Estienne"/>
        </authorList>
    </citation>
    <scope>NUCLEOTIDE SEQUENCE [LARGE SCALE GENOMIC DNA]</scope>
    <source>
        <strain evidence="1 2">130c</strain>
    </source>
</reference>
<dbReference type="Proteomes" id="UP000039865">
    <property type="component" value="Unassembled WGS sequence"/>
</dbReference>
<name>A0A078AXK6_STYLE</name>
<protein>
    <submittedName>
        <fullName evidence="1">Uncharacterized protein</fullName>
    </submittedName>
</protein>
<dbReference type="AlphaFoldDB" id="A0A078AXK6"/>
<dbReference type="EMBL" id="CCKQ01014222">
    <property type="protein sequence ID" value="CDW85972.1"/>
    <property type="molecule type" value="Genomic_DNA"/>
</dbReference>
<gene>
    <name evidence="1" type="primary">Contig1846.g1998</name>
    <name evidence="1" type="ORF">STYLEM_15063</name>
</gene>